<gene>
    <name evidence="2" type="ORF">PY06498</name>
</gene>
<evidence type="ECO:0000256" key="1">
    <source>
        <dbReference type="SAM" id="Phobius"/>
    </source>
</evidence>
<comment type="caution">
    <text evidence="2">The sequence shown here is derived from an EMBL/GenBank/DDBJ whole genome shotgun (WGS) entry which is preliminary data.</text>
</comment>
<keyword evidence="1" id="KW-0812">Transmembrane</keyword>
<protein>
    <submittedName>
        <fullName evidence="2">Uncharacterized protein</fullName>
    </submittedName>
</protein>
<proteinExistence type="predicted"/>
<accession>Q7RAK2</accession>
<dbReference type="AlphaFoldDB" id="Q7RAK2"/>
<keyword evidence="1" id="KW-0472">Membrane</keyword>
<dbReference type="InParanoid" id="Q7RAK2"/>
<feature type="transmembrane region" description="Helical" evidence="1">
    <location>
        <begin position="20"/>
        <end position="44"/>
    </location>
</feature>
<dbReference type="Proteomes" id="UP000008553">
    <property type="component" value="Unassembled WGS sequence"/>
</dbReference>
<evidence type="ECO:0000313" key="2">
    <source>
        <dbReference type="EMBL" id="EAA18723.1"/>
    </source>
</evidence>
<name>Q7RAK2_PLAYO</name>
<sequence>MKYHNYILYKPWQPRAIWNYAYHMFLYLMKILFNSIWDMWFYIIKIWIHVENDRLNSC</sequence>
<keyword evidence="3" id="KW-1185">Reference proteome</keyword>
<dbReference type="PaxDb" id="73239-Q7RAK2"/>
<keyword evidence="1" id="KW-1133">Transmembrane helix</keyword>
<reference evidence="2 3" key="1">
    <citation type="journal article" date="2002" name="Nature">
        <title>Genome sequence and comparative analysis of the model rodent malaria parasite Plasmodium yoelii yoelii.</title>
        <authorList>
            <person name="Carlton J.M."/>
            <person name="Angiuoli S.V."/>
            <person name="Suh B.B."/>
            <person name="Kooij T.W."/>
            <person name="Pertea M."/>
            <person name="Silva J.C."/>
            <person name="Ermolaeva M.D."/>
            <person name="Allen J.E."/>
            <person name="Selengut J.D."/>
            <person name="Koo H.L."/>
            <person name="Peterson J.D."/>
            <person name="Pop M."/>
            <person name="Kosack D.S."/>
            <person name="Shumway M.F."/>
            <person name="Bidwell S.L."/>
            <person name="Shallom S.J."/>
            <person name="van Aken S.E."/>
            <person name="Riedmuller S.B."/>
            <person name="Feldblyum T.V."/>
            <person name="Cho J.K."/>
            <person name="Quackenbush J."/>
            <person name="Sedegah M."/>
            <person name="Shoaibi A."/>
            <person name="Cummings L.M."/>
            <person name="Florens L."/>
            <person name="Yates J.R."/>
            <person name="Raine J.D."/>
            <person name="Sinden R.E."/>
            <person name="Harris M.A."/>
            <person name="Cunningham D.A."/>
            <person name="Preiser P.R."/>
            <person name="Bergman L.W."/>
            <person name="Vaidya A.B."/>
            <person name="van Lin L.H."/>
            <person name="Janse C.J."/>
            <person name="Waters A.P."/>
            <person name="Smith H.O."/>
            <person name="White O.R."/>
            <person name="Salzberg S.L."/>
            <person name="Venter J.C."/>
            <person name="Fraser C.M."/>
            <person name="Hoffman S.L."/>
            <person name="Gardner M.J."/>
            <person name="Carucci D.J."/>
        </authorList>
    </citation>
    <scope>NUCLEOTIDE SEQUENCE [LARGE SCALE GENOMIC DNA]</scope>
    <source>
        <strain evidence="2 3">17XNL</strain>
    </source>
</reference>
<organism evidence="2 3">
    <name type="scientific">Plasmodium yoelii yoelii</name>
    <dbReference type="NCBI Taxonomy" id="73239"/>
    <lineage>
        <taxon>Eukaryota</taxon>
        <taxon>Sar</taxon>
        <taxon>Alveolata</taxon>
        <taxon>Apicomplexa</taxon>
        <taxon>Aconoidasida</taxon>
        <taxon>Haemosporida</taxon>
        <taxon>Plasmodiidae</taxon>
        <taxon>Plasmodium</taxon>
        <taxon>Plasmodium (Vinckeia)</taxon>
    </lineage>
</organism>
<dbReference type="EMBL" id="AABL01002202">
    <property type="protein sequence ID" value="EAA18723.1"/>
    <property type="molecule type" value="Genomic_DNA"/>
</dbReference>
<evidence type="ECO:0000313" key="3">
    <source>
        <dbReference type="Proteomes" id="UP000008553"/>
    </source>
</evidence>